<evidence type="ECO:0000259" key="3">
    <source>
        <dbReference type="Pfam" id="PF02608"/>
    </source>
</evidence>
<comment type="caution">
    <text evidence="4">The sequence shown here is derived from an EMBL/GenBank/DDBJ whole genome shotgun (WGS) entry which is preliminary data.</text>
</comment>
<evidence type="ECO:0000256" key="2">
    <source>
        <dbReference type="SAM" id="SignalP"/>
    </source>
</evidence>
<evidence type="ECO:0000313" key="5">
    <source>
        <dbReference type="Proteomes" id="UP000494245"/>
    </source>
</evidence>
<dbReference type="InterPro" id="IPR003760">
    <property type="entry name" value="PnrA-like"/>
</dbReference>
<dbReference type="AlphaFoldDB" id="A0A6V8LSP5"/>
<organism evidence="4 5">
    <name type="scientific">Fundidesulfovibrio magnetotacticus</name>
    <dbReference type="NCBI Taxonomy" id="2730080"/>
    <lineage>
        <taxon>Bacteria</taxon>
        <taxon>Pseudomonadati</taxon>
        <taxon>Thermodesulfobacteriota</taxon>
        <taxon>Desulfovibrionia</taxon>
        <taxon>Desulfovibrionales</taxon>
        <taxon>Desulfovibrionaceae</taxon>
        <taxon>Fundidesulfovibrio</taxon>
    </lineage>
</organism>
<dbReference type="CDD" id="cd19963">
    <property type="entry name" value="PBP1_BMP-like"/>
    <property type="match status" value="1"/>
</dbReference>
<dbReference type="Pfam" id="PF02608">
    <property type="entry name" value="Bmp"/>
    <property type="match status" value="1"/>
</dbReference>
<gene>
    <name evidence="4" type="ORF">NNJEOMEG_01170</name>
</gene>
<dbReference type="PANTHER" id="PTHR43208">
    <property type="entry name" value="ABC TRANSPORTER SUBSTRATE-BINDING PROTEIN"/>
    <property type="match status" value="1"/>
</dbReference>
<dbReference type="PANTHER" id="PTHR43208:SF1">
    <property type="entry name" value="ABC TRANSPORTER SUBSTRATE-BINDING PROTEIN"/>
    <property type="match status" value="1"/>
</dbReference>
<sequence length="363" mass="39680">MRARSILAALCLAVLAVLPCRAEAAKLKVAFALIGTVNDQGWNYAHYTGIEELKRQLGDKIEVAIAENVGAADGERVFRQFAQDGYDMIFGTTFEHMDPMLQVAKDFPNTTFEHCSGYKTAPNMGNYMARIEQGEYIVGYMAGLMGFTKVGTVATNPIPEPIRGINGFTHGLLKGLAESGTKFDIDTLNTVVWLKSWRDPIGETTMAEALVQRGCTLIRQMADTPDSSLAACAKGVPAIGYGADAAEFGAKCVLASTIWNWGKFYVKLVNAKLAGTWKAEELYWGFEEDAIKLSKFNEKVPAEVQKKVLAEIDLIKKGTDNSFLGPMADQAGKVMIPAGQRATVKELYTMRWLLKGVNGKLPE</sequence>
<dbReference type="GO" id="GO:0005886">
    <property type="term" value="C:plasma membrane"/>
    <property type="evidence" value="ECO:0007669"/>
    <property type="project" value="InterPro"/>
</dbReference>
<protein>
    <submittedName>
        <fullName evidence="4">Purine-binding protein</fullName>
    </submittedName>
</protein>
<name>A0A6V8LSP5_9BACT</name>
<dbReference type="Proteomes" id="UP000494245">
    <property type="component" value="Unassembled WGS sequence"/>
</dbReference>
<feature type="chain" id="PRO_5029017416" evidence="2">
    <location>
        <begin position="25"/>
        <end position="363"/>
    </location>
</feature>
<accession>A0A6V8LSP5</accession>
<dbReference type="Gene3D" id="3.40.50.2300">
    <property type="match status" value="2"/>
</dbReference>
<evidence type="ECO:0000313" key="4">
    <source>
        <dbReference type="EMBL" id="GFK93338.1"/>
    </source>
</evidence>
<dbReference type="EMBL" id="BLTE01000004">
    <property type="protein sequence ID" value="GFK93338.1"/>
    <property type="molecule type" value="Genomic_DNA"/>
</dbReference>
<evidence type="ECO:0000256" key="1">
    <source>
        <dbReference type="ARBA" id="ARBA00022729"/>
    </source>
</evidence>
<reference evidence="4 5" key="1">
    <citation type="submission" date="2020-04" db="EMBL/GenBank/DDBJ databases">
        <authorList>
            <consortium name="Desulfovibrio sp. FSS-1 genome sequencing consortium"/>
            <person name="Shimoshige H."/>
            <person name="Kobayashi H."/>
            <person name="Maekawa T."/>
        </authorList>
    </citation>
    <scope>NUCLEOTIDE SEQUENCE [LARGE SCALE GENOMIC DNA]</scope>
    <source>
        <strain evidence="4 5">SIID29052-01</strain>
    </source>
</reference>
<proteinExistence type="predicted"/>
<dbReference type="InterPro" id="IPR052910">
    <property type="entry name" value="ABC-Purine-Binding"/>
</dbReference>
<reference evidence="4 5" key="2">
    <citation type="submission" date="2020-05" db="EMBL/GenBank/DDBJ databases">
        <title>Draft genome sequence of Desulfovibrio sp. strainFSS-1.</title>
        <authorList>
            <person name="Shimoshige H."/>
            <person name="Kobayashi H."/>
            <person name="Maekawa T."/>
        </authorList>
    </citation>
    <scope>NUCLEOTIDE SEQUENCE [LARGE SCALE GENOMIC DNA]</scope>
    <source>
        <strain evidence="4 5">SIID29052-01</strain>
    </source>
</reference>
<feature type="domain" description="ABC transporter substrate-binding protein PnrA-like" evidence="3">
    <location>
        <begin position="27"/>
        <end position="311"/>
    </location>
</feature>
<keyword evidence="1 2" id="KW-0732">Signal</keyword>
<keyword evidence="5" id="KW-1185">Reference proteome</keyword>
<feature type="signal peptide" evidence="2">
    <location>
        <begin position="1"/>
        <end position="24"/>
    </location>
</feature>
<dbReference type="RefSeq" id="WP_173082273.1">
    <property type="nucleotide sequence ID" value="NZ_BLTE01000004.1"/>
</dbReference>